<protein>
    <submittedName>
        <fullName evidence="10">Mitochondrial carrier protein</fullName>
    </submittedName>
</protein>
<keyword evidence="11" id="KW-1185">Reference proteome</keyword>
<evidence type="ECO:0000256" key="1">
    <source>
        <dbReference type="ARBA" id="ARBA00004141"/>
    </source>
</evidence>
<dbReference type="PANTHER" id="PTHR45683">
    <property type="entry name" value="MITOCHONDRIAL NICOTINAMIDE ADENINE DINUCLEOTIDE TRANSPORTER 1-RELATED-RELATED"/>
    <property type="match status" value="1"/>
</dbReference>
<evidence type="ECO:0000256" key="3">
    <source>
        <dbReference type="ARBA" id="ARBA00022448"/>
    </source>
</evidence>
<evidence type="ECO:0000256" key="5">
    <source>
        <dbReference type="ARBA" id="ARBA00022737"/>
    </source>
</evidence>
<evidence type="ECO:0000256" key="7">
    <source>
        <dbReference type="ARBA" id="ARBA00023136"/>
    </source>
</evidence>
<dbReference type="AlphaFoldDB" id="A0A3R7M4W1"/>
<comment type="caution">
    <text evidence="10">The sequence shown here is derived from an EMBL/GenBank/DDBJ whole genome shotgun (WGS) entry which is preliminary data.</text>
</comment>
<keyword evidence="5" id="KW-0677">Repeat</keyword>
<keyword evidence="7 8" id="KW-0472">Membrane</keyword>
<dbReference type="RefSeq" id="XP_029231825.1">
    <property type="nucleotide sequence ID" value="XM_029368349.1"/>
</dbReference>
<evidence type="ECO:0000256" key="9">
    <source>
        <dbReference type="RuleBase" id="RU000488"/>
    </source>
</evidence>
<evidence type="ECO:0000313" key="10">
    <source>
        <dbReference type="EMBL" id="RNF26619.1"/>
    </source>
</evidence>
<keyword evidence="4 8" id="KW-0812">Transmembrane</keyword>
<dbReference type="InterPro" id="IPR023395">
    <property type="entry name" value="MCP_dom_sf"/>
</dbReference>
<dbReference type="PROSITE" id="PS50920">
    <property type="entry name" value="SOLCAR"/>
    <property type="match status" value="2"/>
</dbReference>
<dbReference type="GeneID" id="40315022"/>
<evidence type="ECO:0000313" key="11">
    <source>
        <dbReference type="Proteomes" id="UP000284403"/>
    </source>
</evidence>
<evidence type="ECO:0000256" key="6">
    <source>
        <dbReference type="ARBA" id="ARBA00022989"/>
    </source>
</evidence>
<comment type="similarity">
    <text evidence="2 9">Belongs to the mitochondrial carrier (TC 2.A.29) family.</text>
</comment>
<feature type="repeat" description="Solcar" evidence="8">
    <location>
        <begin position="136"/>
        <end position="224"/>
    </location>
</feature>
<dbReference type="SUPFAM" id="SSF103506">
    <property type="entry name" value="Mitochondrial carrier"/>
    <property type="match status" value="1"/>
</dbReference>
<evidence type="ECO:0000256" key="4">
    <source>
        <dbReference type="ARBA" id="ARBA00022692"/>
    </source>
</evidence>
<comment type="subcellular location">
    <subcellularLocation>
        <location evidence="1">Membrane</location>
        <topology evidence="1">Multi-pass membrane protein</topology>
    </subcellularLocation>
</comment>
<accession>A0A3R7M4W1</accession>
<proteinExistence type="inferred from homology"/>
<dbReference type="InterPro" id="IPR018108">
    <property type="entry name" value="MCP_transmembrane"/>
</dbReference>
<dbReference type="GO" id="GO:0006862">
    <property type="term" value="P:nucleotide transport"/>
    <property type="evidence" value="ECO:0007669"/>
    <property type="project" value="InterPro"/>
</dbReference>
<dbReference type="GO" id="GO:0055085">
    <property type="term" value="P:transmembrane transport"/>
    <property type="evidence" value="ECO:0007669"/>
    <property type="project" value="InterPro"/>
</dbReference>
<dbReference type="GO" id="GO:0016020">
    <property type="term" value="C:membrane"/>
    <property type="evidence" value="ECO:0007669"/>
    <property type="project" value="UniProtKB-SubCell"/>
</dbReference>
<dbReference type="EMBL" id="MKKU01000034">
    <property type="protein sequence ID" value="RNF26619.1"/>
    <property type="molecule type" value="Genomic_DNA"/>
</dbReference>
<dbReference type="Gene3D" id="1.50.40.10">
    <property type="entry name" value="Mitochondrial carrier domain"/>
    <property type="match status" value="1"/>
</dbReference>
<feature type="repeat" description="Solcar" evidence="8">
    <location>
        <begin position="41"/>
        <end position="128"/>
    </location>
</feature>
<organism evidence="10 11">
    <name type="scientific">Trypanosoma conorhini</name>
    <dbReference type="NCBI Taxonomy" id="83891"/>
    <lineage>
        <taxon>Eukaryota</taxon>
        <taxon>Discoba</taxon>
        <taxon>Euglenozoa</taxon>
        <taxon>Kinetoplastea</taxon>
        <taxon>Metakinetoplastina</taxon>
        <taxon>Trypanosomatida</taxon>
        <taxon>Trypanosomatidae</taxon>
        <taxon>Trypanosoma</taxon>
    </lineage>
</organism>
<dbReference type="OrthoDB" id="269120at2759"/>
<keyword evidence="3 9" id="KW-0813">Transport</keyword>
<keyword evidence="6" id="KW-1133">Transmembrane helix</keyword>
<evidence type="ECO:0000256" key="8">
    <source>
        <dbReference type="PROSITE-ProRule" id="PRU00282"/>
    </source>
</evidence>
<dbReference type="Proteomes" id="UP000284403">
    <property type="component" value="Unassembled WGS sequence"/>
</dbReference>
<reference evidence="10 11" key="1">
    <citation type="journal article" date="2018" name="BMC Genomics">
        <title>Genomic comparison of Trypanosoma conorhini and Trypanosoma rangeli to Trypanosoma cruzi strains of high and low virulence.</title>
        <authorList>
            <person name="Bradwell K.R."/>
            <person name="Koparde V.N."/>
            <person name="Matveyev A.V."/>
            <person name="Serrano M.G."/>
            <person name="Alves J.M."/>
            <person name="Parikh H."/>
            <person name="Huang B."/>
            <person name="Lee V."/>
            <person name="Espinosa-Alvarez O."/>
            <person name="Ortiz P.A."/>
            <person name="Costa-Martins A.G."/>
            <person name="Teixeira M.M."/>
            <person name="Buck G.A."/>
        </authorList>
    </citation>
    <scope>NUCLEOTIDE SEQUENCE [LARGE SCALE GENOMIC DNA]</scope>
    <source>
        <strain evidence="10 11">025E</strain>
    </source>
</reference>
<dbReference type="Pfam" id="PF00153">
    <property type="entry name" value="Mito_carr"/>
    <property type="match status" value="2"/>
</dbReference>
<gene>
    <name evidence="10" type="ORF">Tco025E_01411</name>
</gene>
<dbReference type="InterPro" id="IPR044712">
    <property type="entry name" value="SLC25A32-like"/>
</dbReference>
<sequence>MFAYGVAWGLYLLTFRAAQQKLFNSENKTASATGNSQSSSGKTLRDFLSACVAAVITGIVITPLNLLKTRRQLYEMDTYGKPRGVFGGIRNIVKREGFSSLLRALGPQILLTGGTTIQVSLYETLKRGFFQDETHPSFIEVVAASAASKAAASAICNPLEVVRTRLQDLHHRSLKGYDSMWGAFSTIWRTEGIRGLYRGLHVNLCRVIPTTVATVVLYEEFLLAFSSFDHWKINFPLTEASFDIDPGDWIDTSPME</sequence>
<evidence type="ECO:0000256" key="2">
    <source>
        <dbReference type="ARBA" id="ARBA00006375"/>
    </source>
</evidence>
<name>A0A3R7M4W1_9TRYP</name>